<feature type="compositionally biased region" description="Basic and acidic residues" evidence="1">
    <location>
        <begin position="519"/>
        <end position="528"/>
    </location>
</feature>
<feature type="region of interest" description="Disordered" evidence="1">
    <location>
        <begin position="931"/>
        <end position="1025"/>
    </location>
</feature>
<organism evidence="2">
    <name type="scientific">bioreactor metagenome</name>
    <dbReference type="NCBI Taxonomy" id="1076179"/>
    <lineage>
        <taxon>unclassified sequences</taxon>
        <taxon>metagenomes</taxon>
        <taxon>ecological metagenomes</taxon>
    </lineage>
</organism>
<evidence type="ECO:0000256" key="1">
    <source>
        <dbReference type="SAM" id="MobiDB-lite"/>
    </source>
</evidence>
<feature type="compositionally biased region" description="Basic residues" evidence="1">
    <location>
        <begin position="83"/>
        <end position="101"/>
    </location>
</feature>
<feature type="region of interest" description="Disordered" evidence="1">
    <location>
        <begin position="1"/>
        <end position="31"/>
    </location>
</feature>
<feature type="compositionally biased region" description="Basic and acidic residues" evidence="1">
    <location>
        <begin position="592"/>
        <end position="601"/>
    </location>
</feature>
<feature type="compositionally biased region" description="Basic and acidic residues" evidence="1">
    <location>
        <begin position="986"/>
        <end position="1009"/>
    </location>
</feature>
<sequence length="1025" mass="113488">MRSLGIFRPRHQRQIEKDRRHRHRRSEGARHHPLLDLVRGLIDRRFDPHRLDRDRPRLFQPVEPVAPRSLGRLERHDVPRAQMAKRRRQRKPRRVACHPRFGKPALGKPLRLCPGERERQLRSRHRAIFLVGEQRLGHRGLEIAIGLDIGQPHPPRHLGRGRATRFDHCVALRAKRQPVAVKLRRNAAVPHPEDKPALALERLEAIGQHQRLQLRPPALAALRREAAHQPVKPADVDRPHPGALADLGHDTRQRLRHRATGNPVPACVILGIGPKIGTPRKGRVRPAVPGPDMGAAHIDHRPAVKLGDRVVRRLAPIADHGAQVLHLDQLVTPPVREMGQARFRTFRIEKLVGLVRTLVDRGAAHLGEPDGFRARHPGGRRGPAHARHALVMGILPPAANVLHPPDPGLALGAIGDRRADLRRAVFLGCIEPVESLATGDIGLQVVKRIDRAPMGIEMLLAVAPVRKRHVIVDADEIDVLVGPERIEVEIAVAVARGIARIFRPVGGIADLAAGPEDRAHLRGKDAKGRNRRKAVSRPADLVQRHHLGADAKGLDPAGHRAQMRVMQDEAAHRPFRRPRVANRAVARGEITGLRRTEEGRHFGLGGQAAVGAARPPRRDRERDPPAPGQDRLAPGPAPGVGQRVTPGLVHQDEGIEGHRLARRAQGHDRLDHRGIGRSAAIDRRAGNARYFPDLGAGGARDLPAHPCPFDRDIGHLRAHRAVAAAQVAAEPGHDQRHRLAGRQLLVERSQRLHEIGSPAGRVLVHHLGHRPGPRARLLIDRRRRQRVFAGARDHRHRAQPAYEIGHRLDQGALRRPHHLERELRHPVAIGRQLQILEDDIGDAAIGRRGTCALHRLDLRIGQLVLGAGVDAHGHAARLDLDPVRPDPSHAQDLALAQRNRKAHRIAVAGGGDLRRALAAFLRLLRLEEAGGPDHLPANPHPPPDAANRRALARARQPQPVDPPGLHPLRSDPQQPLVDHLSKRRPDRPPDHRARQADNRAAKARPDHPAHGGKQQRRHQTSPSQN</sequence>
<feature type="region of interest" description="Disordered" evidence="1">
    <location>
        <begin position="519"/>
        <end position="645"/>
    </location>
</feature>
<name>A0A644VRH1_9ZZZZ</name>
<gene>
    <name evidence="2" type="ORF">SDC9_40137</name>
</gene>
<dbReference type="EMBL" id="VSSQ01000410">
    <property type="protein sequence ID" value="MPL93989.1"/>
    <property type="molecule type" value="Genomic_DNA"/>
</dbReference>
<proteinExistence type="predicted"/>
<comment type="caution">
    <text evidence="2">The sequence shown here is derived from an EMBL/GenBank/DDBJ whole genome shotgun (WGS) entry which is preliminary data.</text>
</comment>
<protein>
    <submittedName>
        <fullName evidence="2">Uncharacterized protein</fullName>
    </submittedName>
</protein>
<evidence type="ECO:0000313" key="2">
    <source>
        <dbReference type="EMBL" id="MPL93989.1"/>
    </source>
</evidence>
<accession>A0A644VRH1</accession>
<feature type="region of interest" description="Disordered" evidence="1">
    <location>
        <begin position="81"/>
        <end position="101"/>
    </location>
</feature>
<dbReference type="AlphaFoldDB" id="A0A644VRH1"/>
<reference evidence="2" key="1">
    <citation type="submission" date="2019-08" db="EMBL/GenBank/DDBJ databases">
        <authorList>
            <person name="Kucharzyk K."/>
            <person name="Murdoch R.W."/>
            <person name="Higgins S."/>
            <person name="Loffler F."/>
        </authorList>
    </citation>
    <scope>NUCLEOTIDE SEQUENCE</scope>
</reference>